<reference evidence="2" key="1">
    <citation type="submission" date="2023-04" db="EMBL/GenBank/DDBJ databases">
        <title>Black Yeasts Isolated from many extreme environments.</title>
        <authorList>
            <person name="Coleine C."/>
            <person name="Stajich J.E."/>
            <person name="Selbmann L."/>
        </authorList>
    </citation>
    <scope>NUCLEOTIDE SEQUENCE</scope>
    <source>
        <strain evidence="2">CCFEE 5312</strain>
    </source>
</reference>
<keyword evidence="1" id="KW-0472">Membrane</keyword>
<accession>A0AAJ0LWX8</accession>
<proteinExistence type="predicted"/>
<evidence type="ECO:0000313" key="3">
    <source>
        <dbReference type="Proteomes" id="UP001271007"/>
    </source>
</evidence>
<feature type="transmembrane region" description="Helical" evidence="1">
    <location>
        <begin position="199"/>
        <end position="222"/>
    </location>
</feature>
<evidence type="ECO:0000313" key="2">
    <source>
        <dbReference type="EMBL" id="KAK3058372.1"/>
    </source>
</evidence>
<feature type="transmembrane region" description="Helical" evidence="1">
    <location>
        <begin position="280"/>
        <end position="300"/>
    </location>
</feature>
<dbReference type="EMBL" id="JAWDJX010000002">
    <property type="protein sequence ID" value="KAK3058372.1"/>
    <property type="molecule type" value="Genomic_DNA"/>
</dbReference>
<gene>
    <name evidence="2" type="ORF">LTR09_001450</name>
</gene>
<comment type="caution">
    <text evidence="2">The sequence shown here is derived from an EMBL/GenBank/DDBJ whole genome shotgun (WGS) entry which is preliminary data.</text>
</comment>
<protein>
    <submittedName>
        <fullName evidence="2">Uncharacterized protein</fullName>
    </submittedName>
</protein>
<dbReference type="AlphaFoldDB" id="A0AAJ0LWX8"/>
<organism evidence="2 3">
    <name type="scientific">Extremus antarcticus</name>
    <dbReference type="NCBI Taxonomy" id="702011"/>
    <lineage>
        <taxon>Eukaryota</taxon>
        <taxon>Fungi</taxon>
        <taxon>Dikarya</taxon>
        <taxon>Ascomycota</taxon>
        <taxon>Pezizomycotina</taxon>
        <taxon>Dothideomycetes</taxon>
        <taxon>Dothideomycetidae</taxon>
        <taxon>Mycosphaerellales</taxon>
        <taxon>Extremaceae</taxon>
        <taxon>Extremus</taxon>
    </lineage>
</organism>
<sequence>MSTNSTLPAWPIEHGDLKATSTTISFDPLGLLAILHNPRAAASTARLYGQNYLGIFRWPHTMMVGGALPPFKLLVGHLSSQRSSVHPIVDMHKNDVERLEIRSDMAFDELPLPRSNIWLMDLLAYKPSTQQLNDILIIHLDSINGTRKMKDPKQTFNSALEPISPWPQRNLLDLISFITSLFLLTSLAFSILLGDMWAAVLFFLYLLHSLASAAVAFTTMLTTSDSFGTRVREDATLRFAVHSRSAGGKVVFVGRQDTLETLARTAWTFNKTPTRNFLHWSWMLTGSLSAAASVICMVNMAGTLQLAYLGTMILSSFGELLVNRLVRQIQNTAIHYGSFYLVGDSEYWTQSIIRSALGTNEDFCLADLPWCEFNLLPDIPLFQNLCIVLSQLRKPGGAAMTETEIEAKLSDQVERKQLGLMSRLAEEIKVVRKGKALPAISKLF</sequence>
<keyword evidence="1" id="KW-1133">Transmembrane helix</keyword>
<name>A0AAJ0LWX8_9PEZI</name>
<evidence type="ECO:0000256" key="1">
    <source>
        <dbReference type="SAM" id="Phobius"/>
    </source>
</evidence>
<feature type="transmembrane region" description="Helical" evidence="1">
    <location>
        <begin position="171"/>
        <end position="193"/>
    </location>
</feature>
<dbReference type="Proteomes" id="UP001271007">
    <property type="component" value="Unassembled WGS sequence"/>
</dbReference>
<keyword evidence="1" id="KW-0812">Transmembrane</keyword>
<keyword evidence="3" id="KW-1185">Reference proteome</keyword>